<keyword evidence="6" id="KW-0472">Membrane</keyword>
<comment type="subcellular location">
    <subcellularLocation>
        <location evidence="1">Membrane</location>
        <topology evidence="1">Single-pass membrane protein</topology>
    </subcellularLocation>
</comment>
<evidence type="ECO:0000256" key="7">
    <source>
        <dbReference type="ARBA" id="ARBA00023157"/>
    </source>
</evidence>
<feature type="signal peptide" evidence="10">
    <location>
        <begin position="1"/>
        <end position="28"/>
    </location>
</feature>
<evidence type="ECO:0000259" key="11">
    <source>
        <dbReference type="PROSITE" id="PS50835"/>
    </source>
</evidence>
<feature type="domain" description="Ig-like" evidence="11">
    <location>
        <begin position="197"/>
        <end position="282"/>
    </location>
</feature>
<dbReference type="Proteomes" id="UP000887574">
    <property type="component" value="Unplaced"/>
</dbReference>
<dbReference type="GO" id="GO:0070593">
    <property type="term" value="P:dendrite self-avoidance"/>
    <property type="evidence" value="ECO:0007669"/>
    <property type="project" value="TreeGrafter"/>
</dbReference>
<dbReference type="InterPro" id="IPR036179">
    <property type="entry name" value="Ig-like_dom_sf"/>
</dbReference>
<feature type="domain" description="Ig-like" evidence="11">
    <location>
        <begin position="34"/>
        <end position="192"/>
    </location>
</feature>
<sequence length="596" mass="65914">MDEPAKNFARRWLCHFTFLFLIFAQCVASPDLSPRISEHPLDILVAKGDPATLRCASTGDNVEISWYKDGELVKCRYLLLCGQERAWSSAVAGGNVKIAMLREDFRVNPHAVQVLLNQNAVLECSAPKGFPEPSISWKKDDKELNLMEDSRIKLHPSGNLIIENVQRSDGGFYQCIARNMVGDRISKPARLSVYEKPRFLAEPKDTIADLNSSVLFDCRVAGEPMPSISWKKRNEQMPIGRAYVTKDSRGLRIDRVQADDAGEYVCYAKNPVGNIESTAKLRVNSPPVSPNHQKMFPQPGIFWSKEGDQHFTFFSGLISSDGRIQVTKEGRLLIDDVRAIDQGNYVCAAVNAAGSTLAKASLTVINSANPSYPPPVIQYGHQNQTLMVNDMAIMPCQAISRVPATITWLKNGELLNLSSAEDGSGSRLQQLVTGTLRISDLSKQDTAVYTCRAKNEDGEATWTASLIVDEHTNPNTMFQRMPDAAAFPSSPGKPIALNTSEETVELEWSPPEKHGASPIIGYIIQYWSAVLGESWQNVMDVIPSTPRFRVKHLRPGNSYAFVVRAENSKGIGPPSPISDMISTKASSERSHFEEDE</sequence>
<dbReference type="Pfam" id="PF07679">
    <property type="entry name" value="I-set"/>
    <property type="match status" value="2"/>
</dbReference>
<keyword evidence="4" id="KW-0677">Repeat</keyword>
<dbReference type="WBParaSite" id="jg2325.1">
    <property type="protein sequence ID" value="jg2325.1"/>
    <property type="gene ID" value="jg2325"/>
</dbReference>
<dbReference type="FunFam" id="2.60.40.10:FF:000032">
    <property type="entry name" value="palladin isoform X1"/>
    <property type="match status" value="1"/>
</dbReference>
<feature type="domain" description="Fibronectin type-III" evidence="12">
    <location>
        <begin position="490"/>
        <end position="586"/>
    </location>
</feature>
<evidence type="ECO:0000256" key="9">
    <source>
        <dbReference type="SAM" id="MobiDB-lite"/>
    </source>
</evidence>
<dbReference type="InterPro" id="IPR007110">
    <property type="entry name" value="Ig-like_dom"/>
</dbReference>
<dbReference type="SMART" id="SM00408">
    <property type="entry name" value="IGc2"/>
    <property type="match status" value="4"/>
</dbReference>
<keyword evidence="2" id="KW-0812">Transmembrane</keyword>
<evidence type="ECO:0000256" key="3">
    <source>
        <dbReference type="ARBA" id="ARBA00022729"/>
    </source>
</evidence>
<dbReference type="SUPFAM" id="SSF48726">
    <property type="entry name" value="Immunoglobulin"/>
    <property type="match status" value="5"/>
</dbReference>
<dbReference type="InterPro" id="IPR003599">
    <property type="entry name" value="Ig_sub"/>
</dbReference>
<dbReference type="AlphaFoldDB" id="A0A915DSP7"/>
<dbReference type="InterPro" id="IPR013098">
    <property type="entry name" value="Ig_I-set"/>
</dbReference>
<feature type="region of interest" description="Disordered" evidence="9">
    <location>
        <begin position="572"/>
        <end position="596"/>
    </location>
</feature>
<keyword evidence="5" id="KW-1133">Transmembrane helix</keyword>
<dbReference type="GO" id="GO:0005886">
    <property type="term" value="C:plasma membrane"/>
    <property type="evidence" value="ECO:0007669"/>
    <property type="project" value="TreeGrafter"/>
</dbReference>
<evidence type="ECO:0000256" key="2">
    <source>
        <dbReference type="ARBA" id="ARBA00022692"/>
    </source>
</evidence>
<feature type="domain" description="Ig-like" evidence="11">
    <location>
        <begin position="374"/>
        <end position="467"/>
    </location>
</feature>
<evidence type="ECO:0000313" key="13">
    <source>
        <dbReference type="Proteomes" id="UP000887574"/>
    </source>
</evidence>
<protein>
    <submittedName>
        <fullName evidence="14">Uncharacterized protein</fullName>
    </submittedName>
</protein>
<dbReference type="CDD" id="cd00063">
    <property type="entry name" value="FN3"/>
    <property type="match status" value="1"/>
</dbReference>
<proteinExistence type="predicted"/>
<evidence type="ECO:0000313" key="14">
    <source>
        <dbReference type="WBParaSite" id="jg2325.1"/>
    </source>
</evidence>
<evidence type="ECO:0000256" key="8">
    <source>
        <dbReference type="ARBA" id="ARBA00023319"/>
    </source>
</evidence>
<keyword evidence="13" id="KW-1185">Reference proteome</keyword>
<dbReference type="PANTHER" id="PTHR10075">
    <property type="entry name" value="BASIGIN RELATED"/>
    <property type="match status" value="1"/>
</dbReference>
<dbReference type="Pfam" id="PF00041">
    <property type="entry name" value="fn3"/>
    <property type="match status" value="1"/>
</dbReference>
<evidence type="ECO:0000259" key="12">
    <source>
        <dbReference type="PROSITE" id="PS50853"/>
    </source>
</evidence>
<dbReference type="SMART" id="SM00060">
    <property type="entry name" value="FN3"/>
    <property type="match status" value="1"/>
</dbReference>
<dbReference type="PRINTS" id="PR00014">
    <property type="entry name" value="FNTYPEIII"/>
</dbReference>
<feature type="compositionally biased region" description="Basic and acidic residues" evidence="9">
    <location>
        <begin position="586"/>
        <end position="596"/>
    </location>
</feature>
<evidence type="ECO:0000256" key="4">
    <source>
        <dbReference type="ARBA" id="ARBA00022737"/>
    </source>
</evidence>
<dbReference type="FunFam" id="2.60.40.10:FF:000189">
    <property type="entry name" value="Neogenin isoform 3"/>
    <property type="match status" value="1"/>
</dbReference>
<dbReference type="InterPro" id="IPR013783">
    <property type="entry name" value="Ig-like_fold"/>
</dbReference>
<dbReference type="GO" id="GO:0098632">
    <property type="term" value="F:cell-cell adhesion mediator activity"/>
    <property type="evidence" value="ECO:0007669"/>
    <property type="project" value="TreeGrafter"/>
</dbReference>
<dbReference type="GO" id="GO:0007411">
    <property type="term" value="P:axon guidance"/>
    <property type="evidence" value="ECO:0007669"/>
    <property type="project" value="TreeGrafter"/>
</dbReference>
<organism evidence="13 14">
    <name type="scientific">Ditylenchus dipsaci</name>
    <dbReference type="NCBI Taxonomy" id="166011"/>
    <lineage>
        <taxon>Eukaryota</taxon>
        <taxon>Metazoa</taxon>
        <taxon>Ecdysozoa</taxon>
        <taxon>Nematoda</taxon>
        <taxon>Chromadorea</taxon>
        <taxon>Rhabditida</taxon>
        <taxon>Tylenchina</taxon>
        <taxon>Tylenchomorpha</taxon>
        <taxon>Sphaerularioidea</taxon>
        <taxon>Anguinidae</taxon>
        <taxon>Anguininae</taxon>
        <taxon>Ditylenchus</taxon>
    </lineage>
</organism>
<evidence type="ECO:0000256" key="1">
    <source>
        <dbReference type="ARBA" id="ARBA00004167"/>
    </source>
</evidence>
<dbReference type="SMART" id="SM00409">
    <property type="entry name" value="IG"/>
    <property type="match status" value="4"/>
</dbReference>
<keyword evidence="8" id="KW-0393">Immunoglobulin domain</keyword>
<dbReference type="InterPro" id="IPR003961">
    <property type="entry name" value="FN3_dom"/>
</dbReference>
<dbReference type="PROSITE" id="PS50835">
    <property type="entry name" value="IG_LIKE"/>
    <property type="match status" value="4"/>
</dbReference>
<evidence type="ECO:0000256" key="5">
    <source>
        <dbReference type="ARBA" id="ARBA00022989"/>
    </source>
</evidence>
<name>A0A915DSP7_9BILA</name>
<dbReference type="GO" id="GO:0030424">
    <property type="term" value="C:axon"/>
    <property type="evidence" value="ECO:0007669"/>
    <property type="project" value="TreeGrafter"/>
</dbReference>
<dbReference type="PROSITE" id="PS50853">
    <property type="entry name" value="FN3"/>
    <property type="match status" value="1"/>
</dbReference>
<accession>A0A915DSP7</accession>
<dbReference type="InterPro" id="IPR036116">
    <property type="entry name" value="FN3_sf"/>
</dbReference>
<evidence type="ECO:0000256" key="6">
    <source>
        <dbReference type="ARBA" id="ARBA00023136"/>
    </source>
</evidence>
<keyword evidence="7" id="KW-1015">Disulfide bond</keyword>
<feature type="chain" id="PRO_5037885401" evidence="10">
    <location>
        <begin position="29"/>
        <end position="596"/>
    </location>
</feature>
<reference evidence="14" key="1">
    <citation type="submission" date="2022-11" db="UniProtKB">
        <authorList>
            <consortium name="WormBaseParasite"/>
        </authorList>
    </citation>
    <scope>IDENTIFICATION</scope>
</reference>
<dbReference type="InterPro" id="IPR003598">
    <property type="entry name" value="Ig_sub2"/>
</dbReference>
<dbReference type="FunFam" id="2.60.40.10:FF:000008">
    <property type="entry name" value="roundabout homolog 2 isoform X2"/>
    <property type="match status" value="1"/>
</dbReference>
<feature type="domain" description="Ig-like" evidence="11">
    <location>
        <begin position="297"/>
        <end position="363"/>
    </location>
</feature>
<dbReference type="PANTHER" id="PTHR10075:SF100">
    <property type="entry name" value="FASCICLIN-2"/>
    <property type="match status" value="1"/>
</dbReference>
<dbReference type="Pfam" id="PF13927">
    <property type="entry name" value="Ig_3"/>
    <property type="match status" value="2"/>
</dbReference>
<evidence type="ECO:0000256" key="10">
    <source>
        <dbReference type="SAM" id="SignalP"/>
    </source>
</evidence>
<dbReference type="Gene3D" id="2.60.40.10">
    <property type="entry name" value="Immunoglobulins"/>
    <property type="match status" value="6"/>
</dbReference>
<keyword evidence="3 10" id="KW-0732">Signal</keyword>
<dbReference type="SUPFAM" id="SSF49265">
    <property type="entry name" value="Fibronectin type III"/>
    <property type="match status" value="1"/>
</dbReference>
<dbReference type="GO" id="GO:0007156">
    <property type="term" value="P:homophilic cell adhesion via plasma membrane adhesion molecules"/>
    <property type="evidence" value="ECO:0007669"/>
    <property type="project" value="TreeGrafter"/>
</dbReference>